<name>A0A419D9Z2_9BACT</name>
<dbReference type="PANTHER" id="PTHR36174">
    <property type="entry name" value="LIPID II:GLYCINE GLYCYLTRANSFERASE"/>
    <property type="match status" value="1"/>
</dbReference>
<dbReference type="SUPFAM" id="SSF55729">
    <property type="entry name" value="Acyl-CoA N-acyltransferases (Nat)"/>
    <property type="match status" value="1"/>
</dbReference>
<evidence type="ECO:0000259" key="1">
    <source>
        <dbReference type="Pfam" id="PF13480"/>
    </source>
</evidence>
<sequence>MKAILLDDNEMAKWDEFIMSTPGGAFSNLSGWRKVYDTYGFKSFPIAAINDTGIIRGVLPLFLMRDIFGKKFLVSNPFLSYGGLCAVDEKAKIALIQKAKETAIINHVEYLEIRQLADIVTDLPEKKDFVTMVLKLEKDENLIWNKALTSVARNRIRKAFKANLVVDFGRQYLHDFYRVFSVNMRDLGTPVFPISFFESIFEEFRDVVDLIVVKHQDVVIGAMLFIHFRNVCLDPWVSSLKNYNQFCPGDLLYWEAIKKALMQDAEYFDFGRSTINSGTYRFKKKWGAYPVQLNYQYFLNKACNIPVVNANNNKYQLAINIWKRLPLIIANTIGPRLIKYLPEL</sequence>
<protein>
    <submittedName>
        <fullName evidence="2">FemAB family PEP-CTERM system-associated protein</fullName>
    </submittedName>
</protein>
<dbReference type="Proteomes" id="UP000285655">
    <property type="component" value="Unassembled WGS sequence"/>
</dbReference>
<accession>A0A419D9Z2</accession>
<dbReference type="Gene3D" id="3.40.630.30">
    <property type="match status" value="1"/>
</dbReference>
<proteinExistence type="predicted"/>
<evidence type="ECO:0000313" key="3">
    <source>
        <dbReference type="Proteomes" id="UP000285655"/>
    </source>
</evidence>
<dbReference type="InterPro" id="IPR017469">
    <property type="entry name" value="PEP-CTERM_FemAB-rel"/>
</dbReference>
<reference evidence="2 3" key="1">
    <citation type="journal article" date="2017" name="ISME J.">
        <title>Energy and carbon metabolisms in a deep terrestrial subsurface fluid microbial community.</title>
        <authorList>
            <person name="Momper L."/>
            <person name="Jungbluth S.P."/>
            <person name="Lee M.D."/>
            <person name="Amend J.P."/>
        </authorList>
    </citation>
    <scope>NUCLEOTIDE SEQUENCE [LARGE SCALE GENOMIC DNA]</scope>
    <source>
        <strain evidence="2">SURF_29</strain>
    </source>
</reference>
<dbReference type="InterPro" id="IPR038740">
    <property type="entry name" value="BioF2-like_GNAT_dom"/>
</dbReference>
<feature type="domain" description="BioF2-like acetyltransferase" evidence="1">
    <location>
        <begin position="152"/>
        <end position="284"/>
    </location>
</feature>
<dbReference type="NCBIfam" id="TIGR03019">
    <property type="entry name" value="pepcterm_femAB"/>
    <property type="match status" value="1"/>
</dbReference>
<dbReference type="AlphaFoldDB" id="A0A419D9Z2"/>
<dbReference type="InterPro" id="IPR050644">
    <property type="entry name" value="PG_Glycine_Bridge_Synth"/>
</dbReference>
<gene>
    <name evidence="2" type="ORF">C4544_07285</name>
</gene>
<evidence type="ECO:0000313" key="2">
    <source>
        <dbReference type="EMBL" id="RJO59926.1"/>
    </source>
</evidence>
<organism evidence="2 3">
    <name type="scientific">candidate division WS5 bacterium</name>
    <dbReference type="NCBI Taxonomy" id="2093353"/>
    <lineage>
        <taxon>Bacteria</taxon>
        <taxon>candidate division WS5</taxon>
    </lineage>
</organism>
<comment type="caution">
    <text evidence="2">The sequence shown here is derived from an EMBL/GenBank/DDBJ whole genome shotgun (WGS) entry which is preliminary data.</text>
</comment>
<dbReference type="Pfam" id="PF13480">
    <property type="entry name" value="Acetyltransf_6"/>
    <property type="match status" value="1"/>
</dbReference>
<dbReference type="EMBL" id="QZJW01000056">
    <property type="protein sequence ID" value="RJO59926.1"/>
    <property type="molecule type" value="Genomic_DNA"/>
</dbReference>
<dbReference type="InterPro" id="IPR016181">
    <property type="entry name" value="Acyl_CoA_acyltransferase"/>
</dbReference>
<dbReference type="PANTHER" id="PTHR36174:SF1">
    <property type="entry name" value="LIPID II:GLYCINE GLYCYLTRANSFERASE"/>
    <property type="match status" value="1"/>
</dbReference>